<protein>
    <recommendedName>
        <fullName evidence="3">Secreted protein</fullName>
    </recommendedName>
</protein>
<proteinExistence type="predicted"/>
<name>A0ABV0XWI1_9TELE</name>
<dbReference type="EMBL" id="JAHRIP010015110">
    <property type="protein sequence ID" value="MEQ2285868.1"/>
    <property type="molecule type" value="Genomic_DNA"/>
</dbReference>
<evidence type="ECO:0000313" key="2">
    <source>
        <dbReference type="Proteomes" id="UP001469553"/>
    </source>
</evidence>
<accession>A0ABV0XWI1</accession>
<evidence type="ECO:0008006" key="3">
    <source>
        <dbReference type="Google" id="ProtNLM"/>
    </source>
</evidence>
<dbReference type="Proteomes" id="UP001469553">
    <property type="component" value="Unassembled WGS sequence"/>
</dbReference>
<sequence>MHLVAAAVQCNLWHAKHLCLSCYILTLTSRRCQIFESHCPSPWIIQPGVTSYLCCGDHRLPPTEVSPLGFKFHSRQKQ</sequence>
<comment type="caution">
    <text evidence="1">The sequence shown here is derived from an EMBL/GenBank/DDBJ whole genome shotgun (WGS) entry which is preliminary data.</text>
</comment>
<gene>
    <name evidence="1" type="ORF">AMECASPLE_036309</name>
</gene>
<organism evidence="1 2">
    <name type="scientific">Ameca splendens</name>
    <dbReference type="NCBI Taxonomy" id="208324"/>
    <lineage>
        <taxon>Eukaryota</taxon>
        <taxon>Metazoa</taxon>
        <taxon>Chordata</taxon>
        <taxon>Craniata</taxon>
        <taxon>Vertebrata</taxon>
        <taxon>Euteleostomi</taxon>
        <taxon>Actinopterygii</taxon>
        <taxon>Neopterygii</taxon>
        <taxon>Teleostei</taxon>
        <taxon>Neoteleostei</taxon>
        <taxon>Acanthomorphata</taxon>
        <taxon>Ovalentaria</taxon>
        <taxon>Atherinomorphae</taxon>
        <taxon>Cyprinodontiformes</taxon>
        <taxon>Goodeidae</taxon>
        <taxon>Ameca</taxon>
    </lineage>
</organism>
<reference evidence="1 2" key="1">
    <citation type="submission" date="2021-06" db="EMBL/GenBank/DDBJ databases">
        <authorList>
            <person name="Palmer J.M."/>
        </authorList>
    </citation>
    <scope>NUCLEOTIDE SEQUENCE [LARGE SCALE GENOMIC DNA]</scope>
    <source>
        <strain evidence="1 2">AS_MEX2019</strain>
        <tissue evidence="1">Muscle</tissue>
    </source>
</reference>
<evidence type="ECO:0000313" key="1">
    <source>
        <dbReference type="EMBL" id="MEQ2285868.1"/>
    </source>
</evidence>
<keyword evidence="2" id="KW-1185">Reference proteome</keyword>